<dbReference type="Pfam" id="PF02826">
    <property type="entry name" value="2-Hacid_dh_C"/>
    <property type="match status" value="1"/>
</dbReference>
<protein>
    <submittedName>
        <fullName evidence="7">Glycerate-and formate-dehydrogenase</fullName>
    </submittedName>
</protein>
<reference evidence="7" key="1">
    <citation type="submission" date="2014-08" db="EMBL/GenBank/DDBJ databases">
        <authorList>
            <person name="Sharma Rahul"/>
            <person name="Thines Marco"/>
        </authorList>
    </citation>
    <scope>NUCLEOTIDE SEQUENCE</scope>
</reference>
<evidence type="ECO:0000256" key="1">
    <source>
        <dbReference type="ARBA" id="ARBA00005854"/>
    </source>
</evidence>
<evidence type="ECO:0000256" key="3">
    <source>
        <dbReference type="ARBA" id="ARBA00023027"/>
    </source>
</evidence>
<sequence>MPPRRFADPPRRDVTKRALTACHPFHQAGFLSSDELFTRFLILAGGFGLNTSLYRCLIMVTKSLPKVLFLNEPRCEDDAYVKHVHSLATITTIPQVARKEQISLIRSAVEDAGPFVAWVWFYQWDQPGPLPMDEELLQPLAESGCKFITMGGAGYDHIDIKYLTAHKLQYANNPDSVGYRTADHTAMLILMALKGMMQSDAAVRAGRWSDRFNIVSKETRGTVLGIIGMGNIGKQVARHMQNFGLKVIYTKRSRLPTSEEQGATFVSFEELLAQADVISLCCPLTEETRHVLSDREFAKMKNDVIIVNTARGPVIHEDALVRALDSGKVLRAALDVFEFEPSVHPGLKSSPKTILSPHSAVVDGGIIKDQHLEILRNLESFLRTGQPITPVN</sequence>
<evidence type="ECO:0000313" key="7">
    <source>
        <dbReference type="EMBL" id="CDZ97707.1"/>
    </source>
</evidence>
<dbReference type="GO" id="GO:0030267">
    <property type="term" value="F:glyoxylate reductase (NADPH) activity"/>
    <property type="evidence" value="ECO:0007669"/>
    <property type="project" value="TreeGrafter"/>
</dbReference>
<comment type="similarity">
    <text evidence="1 4">Belongs to the D-isomer specific 2-hydroxyacid dehydrogenase family.</text>
</comment>
<evidence type="ECO:0000256" key="4">
    <source>
        <dbReference type="RuleBase" id="RU003719"/>
    </source>
</evidence>
<dbReference type="SUPFAM" id="SSF52283">
    <property type="entry name" value="Formate/glycerate dehydrogenase catalytic domain-like"/>
    <property type="match status" value="1"/>
</dbReference>
<dbReference type="InterPro" id="IPR050223">
    <property type="entry name" value="D-isomer_2-hydroxyacid_DH"/>
</dbReference>
<dbReference type="GO" id="GO:0005829">
    <property type="term" value="C:cytosol"/>
    <property type="evidence" value="ECO:0007669"/>
    <property type="project" value="TreeGrafter"/>
</dbReference>
<name>A0A0F7SL99_PHARH</name>
<feature type="domain" description="D-isomer specific 2-hydroxyacid dehydrogenase NAD-binding" evidence="6">
    <location>
        <begin position="187"/>
        <end position="360"/>
    </location>
</feature>
<evidence type="ECO:0000259" key="6">
    <source>
        <dbReference type="Pfam" id="PF02826"/>
    </source>
</evidence>
<organism evidence="7">
    <name type="scientific">Phaffia rhodozyma</name>
    <name type="common">Yeast</name>
    <name type="synonym">Xanthophyllomyces dendrorhous</name>
    <dbReference type="NCBI Taxonomy" id="264483"/>
    <lineage>
        <taxon>Eukaryota</taxon>
        <taxon>Fungi</taxon>
        <taxon>Dikarya</taxon>
        <taxon>Basidiomycota</taxon>
        <taxon>Agaricomycotina</taxon>
        <taxon>Tremellomycetes</taxon>
        <taxon>Cystofilobasidiales</taxon>
        <taxon>Mrakiaceae</taxon>
        <taxon>Phaffia</taxon>
    </lineage>
</organism>
<evidence type="ECO:0000256" key="2">
    <source>
        <dbReference type="ARBA" id="ARBA00023002"/>
    </source>
</evidence>
<dbReference type="InterPro" id="IPR029752">
    <property type="entry name" value="D-isomer_DH_CS1"/>
</dbReference>
<dbReference type="InterPro" id="IPR006139">
    <property type="entry name" value="D-isomer_2_OHA_DH_cat_dom"/>
</dbReference>
<dbReference type="PANTHER" id="PTHR10996:SF129">
    <property type="entry name" value="2-HYDROXYACID DEHYDROGENASE C1773.17C-RELATED"/>
    <property type="match status" value="1"/>
</dbReference>
<dbReference type="PROSITE" id="PS00065">
    <property type="entry name" value="D_2_HYDROXYACID_DH_1"/>
    <property type="match status" value="1"/>
</dbReference>
<dbReference type="CDD" id="cd12168">
    <property type="entry name" value="Mand_dh_like"/>
    <property type="match status" value="1"/>
</dbReference>
<dbReference type="InterPro" id="IPR036291">
    <property type="entry name" value="NAD(P)-bd_dom_sf"/>
</dbReference>
<dbReference type="PANTHER" id="PTHR10996">
    <property type="entry name" value="2-HYDROXYACID DEHYDROGENASE-RELATED"/>
    <property type="match status" value="1"/>
</dbReference>
<feature type="domain" description="D-isomer specific 2-hydroxyacid dehydrogenase catalytic" evidence="5">
    <location>
        <begin position="131"/>
        <end position="392"/>
    </location>
</feature>
<dbReference type="Gene3D" id="3.40.50.720">
    <property type="entry name" value="NAD(P)-binding Rossmann-like Domain"/>
    <property type="match status" value="2"/>
</dbReference>
<dbReference type="AlphaFoldDB" id="A0A0F7SL99"/>
<dbReference type="SUPFAM" id="SSF51735">
    <property type="entry name" value="NAD(P)-binding Rossmann-fold domains"/>
    <property type="match status" value="1"/>
</dbReference>
<dbReference type="FunFam" id="3.40.50.720:FF:000203">
    <property type="entry name" value="D-3-phosphoglycerate dehydrogenase (SerA)"/>
    <property type="match status" value="1"/>
</dbReference>
<proteinExistence type="inferred from homology"/>
<dbReference type="GO" id="GO:0051287">
    <property type="term" value="F:NAD binding"/>
    <property type="evidence" value="ECO:0007669"/>
    <property type="project" value="InterPro"/>
</dbReference>
<evidence type="ECO:0000259" key="5">
    <source>
        <dbReference type="Pfam" id="PF00389"/>
    </source>
</evidence>
<keyword evidence="2 4" id="KW-0560">Oxidoreductase</keyword>
<keyword evidence="3" id="KW-0520">NAD</keyword>
<dbReference type="EMBL" id="LN483249">
    <property type="protein sequence ID" value="CDZ97707.1"/>
    <property type="molecule type" value="Genomic_DNA"/>
</dbReference>
<accession>A0A0F7SL99</accession>
<dbReference type="GO" id="GO:0016618">
    <property type="term" value="F:hydroxypyruvate reductase [NAD(P)H] activity"/>
    <property type="evidence" value="ECO:0007669"/>
    <property type="project" value="TreeGrafter"/>
</dbReference>
<dbReference type="InterPro" id="IPR006140">
    <property type="entry name" value="D-isomer_DH_NAD-bd"/>
</dbReference>
<dbReference type="Pfam" id="PF00389">
    <property type="entry name" value="2-Hacid_dh"/>
    <property type="match status" value="1"/>
</dbReference>